<evidence type="ECO:0000313" key="3">
    <source>
        <dbReference type="EMBL" id="MYC93891.1"/>
    </source>
</evidence>
<keyword evidence="1" id="KW-0378">Hydrolase</keyword>
<dbReference type="SUPFAM" id="SSF50630">
    <property type="entry name" value="Acid proteases"/>
    <property type="match status" value="1"/>
</dbReference>
<dbReference type="PROSITE" id="PS00141">
    <property type="entry name" value="ASP_PROTEASE"/>
    <property type="match status" value="1"/>
</dbReference>
<evidence type="ECO:0000256" key="1">
    <source>
        <dbReference type="ARBA" id="ARBA00022801"/>
    </source>
</evidence>
<protein>
    <recommendedName>
        <fullName evidence="2">Peptidase A2 domain-containing protein</fullName>
    </recommendedName>
</protein>
<dbReference type="Pfam" id="PF00077">
    <property type="entry name" value="RVP"/>
    <property type="match status" value="1"/>
</dbReference>
<dbReference type="GO" id="GO:0004190">
    <property type="term" value="F:aspartic-type endopeptidase activity"/>
    <property type="evidence" value="ECO:0007669"/>
    <property type="project" value="InterPro"/>
</dbReference>
<dbReference type="AlphaFoldDB" id="A0A6B1D288"/>
<dbReference type="InterPro" id="IPR001969">
    <property type="entry name" value="Aspartic_peptidase_AS"/>
</dbReference>
<dbReference type="PROSITE" id="PS50175">
    <property type="entry name" value="ASP_PROT_RETROV"/>
    <property type="match status" value="1"/>
</dbReference>
<sequence length="130" mass="14001">MTIVTFDYDSSFVPSAPVLEIEIDGYNRGMGKQRIHALIDSGADATLIPTTILETVGATYKETGWMQGITGRRMEVDLYLTGIRVGTQLIEGVTVVGTTATIDPIIGRDVLNQLVVTLDGPGETTTIQRS</sequence>
<dbReference type="InterPro" id="IPR018061">
    <property type="entry name" value="Retropepsins"/>
</dbReference>
<name>A0A6B1D288_9CHLR</name>
<dbReference type="GO" id="GO:0006508">
    <property type="term" value="P:proteolysis"/>
    <property type="evidence" value="ECO:0007669"/>
    <property type="project" value="InterPro"/>
</dbReference>
<proteinExistence type="predicted"/>
<dbReference type="InterPro" id="IPR021109">
    <property type="entry name" value="Peptidase_aspartic_dom_sf"/>
</dbReference>
<organism evidence="3">
    <name type="scientific">Caldilineaceae bacterium SB0661_bin_32</name>
    <dbReference type="NCBI Taxonomy" id="2605255"/>
    <lineage>
        <taxon>Bacteria</taxon>
        <taxon>Bacillati</taxon>
        <taxon>Chloroflexota</taxon>
        <taxon>Caldilineae</taxon>
        <taxon>Caldilineales</taxon>
        <taxon>Caldilineaceae</taxon>
    </lineage>
</organism>
<feature type="domain" description="Peptidase A2" evidence="2">
    <location>
        <begin position="35"/>
        <end position="110"/>
    </location>
</feature>
<gene>
    <name evidence="3" type="ORF">F4X14_02880</name>
</gene>
<dbReference type="Gene3D" id="2.40.70.10">
    <property type="entry name" value="Acid Proteases"/>
    <property type="match status" value="1"/>
</dbReference>
<comment type="caution">
    <text evidence="3">The sequence shown here is derived from an EMBL/GenBank/DDBJ whole genome shotgun (WGS) entry which is preliminary data.</text>
</comment>
<evidence type="ECO:0000259" key="2">
    <source>
        <dbReference type="PROSITE" id="PS50175"/>
    </source>
</evidence>
<reference evidence="3" key="1">
    <citation type="submission" date="2019-09" db="EMBL/GenBank/DDBJ databases">
        <title>Characterisation of the sponge microbiome using genome-centric metagenomics.</title>
        <authorList>
            <person name="Engelberts J.P."/>
            <person name="Robbins S.J."/>
            <person name="De Goeij J.M."/>
            <person name="Aranda M."/>
            <person name="Bell S.C."/>
            <person name="Webster N.S."/>
        </authorList>
    </citation>
    <scope>NUCLEOTIDE SEQUENCE</scope>
    <source>
        <strain evidence="3">SB0661_bin_32</strain>
    </source>
</reference>
<accession>A0A6B1D288</accession>
<dbReference type="InterPro" id="IPR001995">
    <property type="entry name" value="Peptidase_A2_cat"/>
</dbReference>
<dbReference type="EMBL" id="VXMH01000015">
    <property type="protein sequence ID" value="MYC93891.1"/>
    <property type="molecule type" value="Genomic_DNA"/>
</dbReference>